<protein>
    <submittedName>
        <fullName evidence="3">Uncharacterized protein</fullName>
    </submittedName>
</protein>
<sequence length="153" mass="16298">MSTDASEGHMLTVTVKKTAVGSSAANGHCSCGGWFHASSGWTVESATENGIKPAHARHLRKIANQSTGGDKAYERAEAGFGLVVILFLVAAAVVIIFGLGRGYFGHRGDDSDDSNPDVPLGPCPALAERLQDHDDRDSPTWQKVNERFDSECL</sequence>
<name>A0A939BX60_9ACTN</name>
<dbReference type="RefSeq" id="WP_205293107.1">
    <property type="nucleotide sequence ID" value="NZ_CP074406.1"/>
</dbReference>
<dbReference type="EMBL" id="JAERTX010000028">
    <property type="protein sequence ID" value="MBM9461786.1"/>
    <property type="molecule type" value="Genomic_DNA"/>
</dbReference>
<keyword evidence="2" id="KW-1133">Transmembrane helix</keyword>
<reference evidence="3" key="1">
    <citation type="submission" date="2021-01" db="EMBL/GenBank/DDBJ databases">
        <title>Novel species in genus Nocardioides.</title>
        <authorList>
            <person name="Zhang G."/>
        </authorList>
    </citation>
    <scope>NUCLEOTIDE SEQUENCE</scope>
    <source>
        <strain evidence="3">Zg-536</strain>
    </source>
</reference>
<keyword evidence="2" id="KW-0472">Membrane</keyword>
<dbReference type="AlphaFoldDB" id="A0A939BX60"/>
<feature type="transmembrane region" description="Helical" evidence="2">
    <location>
        <begin position="78"/>
        <end position="99"/>
    </location>
</feature>
<proteinExistence type="predicted"/>
<gene>
    <name evidence="3" type="ORF">JK386_17985</name>
</gene>
<evidence type="ECO:0000313" key="3">
    <source>
        <dbReference type="EMBL" id="MBM9461786.1"/>
    </source>
</evidence>
<evidence type="ECO:0000313" key="4">
    <source>
        <dbReference type="Proteomes" id="UP000663791"/>
    </source>
</evidence>
<feature type="compositionally biased region" description="Basic and acidic residues" evidence="1">
    <location>
        <begin position="129"/>
        <end position="153"/>
    </location>
</feature>
<organism evidence="3 4">
    <name type="scientific">Nocardioides faecalis</name>
    <dbReference type="NCBI Taxonomy" id="2803858"/>
    <lineage>
        <taxon>Bacteria</taxon>
        <taxon>Bacillati</taxon>
        <taxon>Actinomycetota</taxon>
        <taxon>Actinomycetes</taxon>
        <taxon>Propionibacteriales</taxon>
        <taxon>Nocardioidaceae</taxon>
        <taxon>Nocardioides</taxon>
    </lineage>
</organism>
<dbReference type="Proteomes" id="UP000663791">
    <property type="component" value="Unassembled WGS sequence"/>
</dbReference>
<feature type="region of interest" description="Disordered" evidence="1">
    <location>
        <begin position="108"/>
        <end position="153"/>
    </location>
</feature>
<comment type="caution">
    <text evidence="3">The sequence shown here is derived from an EMBL/GenBank/DDBJ whole genome shotgun (WGS) entry which is preliminary data.</text>
</comment>
<keyword evidence="4" id="KW-1185">Reference proteome</keyword>
<evidence type="ECO:0000256" key="1">
    <source>
        <dbReference type="SAM" id="MobiDB-lite"/>
    </source>
</evidence>
<accession>A0A939BX60</accession>
<evidence type="ECO:0000256" key="2">
    <source>
        <dbReference type="SAM" id="Phobius"/>
    </source>
</evidence>
<keyword evidence="2" id="KW-0812">Transmembrane</keyword>